<evidence type="ECO:0000256" key="2">
    <source>
        <dbReference type="ARBA" id="ARBA00004123"/>
    </source>
</evidence>
<protein>
    <recommendedName>
        <fullName evidence="5">Putative nuclease HARBI1</fullName>
    </recommendedName>
    <alternativeName>
        <fullName evidence="11">Harbinger transposase-derived nuclease</fullName>
    </alternativeName>
</protein>
<evidence type="ECO:0000256" key="12">
    <source>
        <dbReference type="ARBA" id="ARBA00045850"/>
    </source>
</evidence>
<evidence type="ECO:0000256" key="4">
    <source>
        <dbReference type="ARBA" id="ARBA00006958"/>
    </source>
</evidence>
<evidence type="ECO:0000256" key="5">
    <source>
        <dbReference type="ARBA" id="ARBA00015519"/>
    </source>
</evidence>
<dbReference type="InterPro" id="IPR026103">
    <property type="entry name" value="HARBI1_animal"/>
</dbReference>
<evidence type="ECO:0000256" key="1">
    <source>
        <dbReference type="ARBA" id="ARBA00001968"/>
    </source>
</evidence>
<comment type="similarity">
    <text evidence="4">Belongs to the HARBI1 family.</text>
</comment>
<keyword evidence="10" id="KW-0539">Nucleus</keyword>
<dbReference type="GO" id="GO:0016787">
    <property type="term" value="F:hydrolase activity"/>
    <property type="evidence" value="ECO:0007669"/>
    <property type="project" value="UniProtKB-KW"/>
</dbReference>
<dbReference type="InterPro" id="IPR045249">
    <property type="entry name" value="HARBI1-like"/>
</dbReference>
<evidence type="ECO:0000256" key="11">
    <source>
        <dbReference type="ARBA" id="ARBA00030126"/>
    </source>
</evidence>
<reference evidence="15" key="1">
    <citation type="journal article" date="2023" name="Front. Mar. Sci.">
        <title>A new Merluccius polli reference genome to investigate the effects of global change in West African waters.</title>
        <authorList>
            <person name="Mateo J.L."/>
            <person name="Blanco-Fernandez C."/>
            <person name="Garcia-Vazquez E."/>
            <person name="Machado-Schiaffino G."/>
        </authorList>
    </citation>
    <scope>NUCLEOTIDE SEQUENCE</scope>
    <source>
        <strain evidence="15">C29</strain>
        <tissue evidence="15">Fin</tissue>
    </source>
</reference>
<dbReference type="GO" id="GO:0046872">
    <property type="term" value="F:metal ion binding"/>
    <property type="evidence" value="ECO:0007669"/>
    <property type="project" value="UniProtKB-KW"/>
</dbReference>
<dbReference type="GO" id="GO:0005737">
    <property type="term" value="C:cytoplasm"/>
    <property type="evidence" value="ECO:0007669"/>
    <property type="project" value="UniProtKB-SubCell"/>
</dbReference>
<comment type="function">
    <text evidence="12">Transposase-derived protein that may have nuclease activity. Does not have transposase activity.</text>
</comment>
<evidence type="ECO:0000256" key="3">
    <source>
        <dbReference type="ARBA" id="ARBA00004496"/>
    </source>
</evidence>
<feature type="coiled-coil region" evidence="13">
    <location>
        <begin position="176"/>
        <end position="210"/>
    </location>
</feature>
<comment type="subcellular location">
    <subcellularLocation>
        <location evidence="3">Cytoplasm</location>
    </subcellularLocation>
    <subcellularLocation>
        <location evidence="2">Nucleus</location>
    </subcellularLocation>
</comment>
<comment type="caution">
    <text evidence="15">The sequence shown here is derived from an EMBL/GenBank/DDBJ whole genome shotgun (WGS) entry which is preliminary data.</text>
</comment>
<dbReference type="PRINTS" id="PR02086">
    <property type="entry name" value="PUTNUCHARBI1"/>
</dbReference>
<keyword evidence="16" id="KW-1185">Reference proteome</keyword>
<evidence type="ECO:0000313" key="15">
    <source>
        <dbReference type="EMBL" id="KAK0143314.1"/>
    </source>
</evidence>
<evidence type="ECO:0000256" key="7">
    <source>
        <dbReference type="ARBA" id="ARBA00022722"/>
    </source>
</evidence>
<evidence type="ECO:0000256" key="13">
    <source>
        <dbReference type="SAM" id="Coils"/>
    </source>
</evidence>
<dbReference type="GO" id="GO:0004518">
    <property type="term" value="F:nuclease activity"/>
    <property type="evidence" value="ECO:0007669"/>
    <property type="project" value="UniProtKB-KW"/>
</dbReference>
<organism evidence="15 16">
    <name type="scientific">Merluccius polli</name>
    <name type="common">Benguela hake</name>
    <name type="synonym">Merluccius cadenati</name>
    <dbReference type="NCBI Taxonomy" id="89951"/>
    <lineage>
        <taxon>Eukaryota</taxon>
        <taxon>Metazoa</taxon>
        <taxon>Chordata</taxon>
        <taxon>Craniata</taxon>
        <taxon>Vertebrata</taxon>
        <taxon>Euteleostomi</taxon>
        <taxon>Actinopterygii</taxon>
        <taxon>Neopterygii</taxon>
        <taxon>Teleostei</taxon>
        <taxon>Neoteleostei</taxon>
        <taxon>Acanthomorphata</taxon>
        <taxon>Zeiogadaria</taxon>
        <taxon>Gadariae</taxon>
        <taxon>Gadiformes</taxon>
        <taxon>Gadoidei</taxon>
        <taxon>Merlucciidae</taxon>
        <taxon>Merluccius</taxon>
    </lineage>
</organism>
<name>A0AA47MNF6_MERPO</name>
<dbReference type="PANTHER" id="PTHR22930">
    <property type="match status" value="1"/>
</dbReference>
<sequence>MKAQKTCYLLDMEAQKTCYLLDMKAQKTCYLLDMKAQKTCYLLDMKAQKTCYLLDMEAQKTCYLLDMAAQKTCYLLDMKAQKTCYLLDMAAQKTCYLLDMKAQKTCYLLDMAAQKTCYLLDMKAQKTCYLLDMEAQKTCYLLDMKARLVRWAGHTGSEASYWLIGPLFFFGIYGAGTDIKEDKEKKEEQEKKKEEEKKEKQKKIEAAMAVPIAILDCDLLLHGRGHKTMDRFDLDSVSDQYLLTTFGFPREFILSLVELLREVLCRRTQRSRAISPEVQILAALGFYTSGSFQTSMGDAIGISQASMSRCVTNVTRALVEKAPQFISFSRDACSREQSIQEFQRVAEIPGVHGVLDCVQVAIKAPNSEDSSYVNKKGFHSIGCQLVCDARGLLLSAETCWPGGLKDTEILERSSIYKIMQTTEDGWLLGGRHYPLRKWLLTPVCYPESPAEIQYNLAHAATCEIVDRTFRAIQTRFRCLDGSKGYLQYSPEKSSSILLACCVLHNASLRSGLDAWTLERTEALEQPETCEQCPGDEDPESENIRKELIMKHFS</sequence>
<evidence type="ECO:0000256" key="10">
    <source>
        <dbReference type="ARBA" id="ARBA00023242"/>
    </source>
</evidence>
<gene>
    <name evidence="15" type="primary">harbi1_69</name>
    <name evidence="15" type="ORF">N1851_018566</name>
</gene>
<comment type="cofactor">
    <cofactor evidence="1">
        <name>a divalent metal cation</name>
        <dbReference type="ChEBI" id="CHEBI:60240"/>
    </cofactor>
</comment>
<dbReference type="EMBL" id="JAOPHQ010003420">
    <property type="protein sequence ID" value="KAK0143314.1"/>
    <property type="molecule type" value="Genomic_DNA"/>
</dbReference>
<dbReference type="Proteomes" id="UP001174136">
    <property type="component" value="Unassembled WGS sequence"/>
</dbReference>
<dbReference type="Pfam" id="PF13359">
    <property type="entry name" value="DDE_Tnp_4"/>
    <property type="match status" value="1"/>
</dbReference>
<evidence type="ECO:0000313" key="16">
    <source>
        <dbReference type="Proteomes" id="UP001174136"/>
    </source>
</evidence>
<dbReference type="AlphaFoldDB" id="A0AA47MNF6"/>
<evidence type="ECO:0000256" key="8">
    <source>
        <dbReference type="ARBA" id="ARBA00022723"/>
    </source>
</evidence>
<proteinExistence type="inferred from homology"/>
<dbReference type="GO" id="GO:0005634">
    <property type="term" value="C:nucleus"/>
    <property type="evidence" value="ECO:0007669"/>
    <property type="project" value="UniProtKB-SubCell"/>
</dbReference>
<feature type="domain" description="DDE Tnp4" evidence="14">
    <location>
        <begin position="355"/>
        <end position="505"/>
    </location>
</feature>
<evidence type="ECO:0000256" key="9">
    <source>
        <dbReference type="ARBA" id="ARBA00022801"/>
    </source>
</evidence>
<keyword evidence="9" id="KW-0378">Hydrolase</keyword>
<accession>A0AA47MNF6</accession>
<keyword evidence="7" id="KW-0540">Nuclease</keyword>
<evidence type="ECO:0000259" key="14">
    <source>
        <dbReference type="Pfam" id="PF13359"/>
    </source>
</evidence>
<keyword evidence="8" id="KW-0479">Metal-binding</keyword>
<dbReference type="InterPro" id="IPR027806">
    <property type="entry name" value="HARBI1_dom"/>
</dbReference>
<keyword evidence="13" id="KW-0175">Coiled coil</keyword>
<dbReference type="PANTHER" id="PTHR22930:SF253">
    <property type="entry name" value="NUCLEASE HARBI1-RELATED"/>
    <property type="match status" value="1"/>
</dbReference>
<evidence type="ECO:0000256" key="6">
    <source>
        <dbReference type="ARBA" id="ARBA00022490"/>
    </source>
</evidence>
<keyword evidence="6" id="KW-0963">Cytoplasm</keyword>